<gene>
    <name evidence="9" type="primary">LOC106166945</name>
</gene>
<keyword evidence="4" id="KW-0571">Peptide transport</keyword>
<dbReference type="OrthoDB" id="673000at2759"/>
<evidence type="ECO:0000256" key="7">
    <source>
        <dbReference type="SAM" id="Phobius"/>
    </source>
</evidence>
<dbReference type="Gene3D" id="1.20.1250.20">
    <property type="entry name" value="MFS general substrate transporter like domains"/>
    <property type="match status" value="1"/>
</dbReference>
<dbReference type="InterPro" id="IPR036259">
    <property type="entry name" value="MFS_trans_sf"/>
</dbReference>
<dbReference type="RefSeq" id="XP_013401062.2">
    <property type="nucleotide sequence ID" value="XM_013545608.2"/>
</dbReference>
<comment type="subcellular location">
    <subcellularLocation>
        <location evidence="1">Membrane</location>
        <topology evidence="1">Multi-pass membrane protein</topology>
    </subcellularLocation>
</comment>
<proteinExistence type="inferred from homology"/>
<dbReference type="GO" id="GO:0015833">
    <property type="term" value="P:peptide transport"/>
    <property type="evidence" value="ECO:0007669"/>
    <property type="project" value="UniProtKB-KW"/>
</dbReference>
<keyword evidence="4" id="KW-0813">Transport</keyword>
<feature type="transmembrane region" description="Helical" evidence="7">
    <location>
        <begin position="96"/>
        <end position="116"/>
    </location>
</feature>
<accession>A0A1S3IS82</accession>
<evidence type="ECO:0000256" key="2">
    <source>
        <dbReference type="ARBA" id="ARBA00005982"/>
    </source>
</evidence>
<evidence type="ECO:0000313" key="8">
    <source>
        <dbReference type="Proteomes" id="UP000085678"/>
    </source>
</evidence>
<sequence>MLTTYSLQATLLPSPSNILVSSTFLTSFNDITVIVLTIVALVLFKSKLRWRKLKVDLFSRMGIGVACAVISAFFAINMETARKADFKDHNGNASLSVFILLPQYALVGAGEIMTLVSGMEMAFLGAPRGLRCTALGLFWTATGLGYFAAFGVLAFVNKYEKGMK</sequence>
<dbReference type="Proteomes" id="UP000085678">
    <property type="component" value="Unplaced"/>
</dbReference>
<dbReference type="InParanoid" id="A0A1S3IS82"/>
<keyword evidence="8" id="KW-1185">Reference proteome</keyword>
<feature type="transmembrane region" description="Helical" evidence="7">
    <location>
        <begin position="20"/>
        <end position="45"/>
    </location>
</feature>
<keyword evidence="3 7" id="KW-0812">Transmembrane</keyword>
<reference evidence="9" key="1">
    <citation type="submission" date="2025-08" db="UniProtKB">
        <authorList>
            <consortium name="RefSeq"/>
        </authorList>
    </citation>
    <scope>IDENTIFICATION</scope>
    <source>
        <tissue evidence="9">Gonads</tissue>
    </source>
</reference>
<keyword evidence="6 7" id="KW-0472">Membrane</keyword>
<dbReference type="KEGG" id="lak:106166945"/>
<keyword evidence="5 7" id="KW-1133">Transmembrane helix</keyword>
<name>A0A1S3IS82_LINAN</name>
<protein>
    <submittedName>
        <fullName evidence="9">Solute carrier family 15 member 4-like</fullName>
    </submittedName>
</protein>
<organism evidence="8 9">
    <name type="scientific">Lingula anatina</name>
    <name type="common">Brachiopod</name>
    <name type="synonym">Lingula unguis</name>
    <dbReference type="NCBI Taxonomy" id="7574"/>
    <lineage>
        <taxon>Eukaryota</taxon>
        <taxon>Metazoa</taxon>
        <taxon>Spiralia</taxon>
        <taxon>Lophotrochozoa</taxon>
        <taxon>Brachiopoda</taxon>
        <taxon>Linguliformea</taxon>
        <taxon>Lingulata</taxon>
        <taxon>Lingulida</taxon>
        <taxon>Linguloidea</taxon>
        <taxon>Lingulidae</taxon>
        <taxon>Lingula</taxon>
    </lineage>
</organism>
<dbReference type="PANTHER" id="PTHR11654">
    <property type="entry name" value="OLIGOPEPTIDE TRANSPORTER-RELATED"/>
    <property type="match status" value="1"/>
</dbReference>
<dbReference type="GeneID" id="106166945"/>
<evidence type="ECO:0000256" key="1">
    <source>
        <dbReference type="ARBA" id="ARBA00004141"/>
    </source>
</evidence>
<dbReference type="GO" id="GO:0016020">
    <property type="term" value="C:membrane"/>
    <property type="evidence" value="ECO:0007669"/>
    <property type="project" value="UniProtKB-SubCell"/>
</dbReference>
<evidence type="ECO:0000256" key="5">
    <source>
        <dbReference type="ARBA" id="ARBA00022989"/>
    </source>
</evidence>
<dbReference type="Pfam" id="PF00854">
    <property type="entry name" value="PTR2"/>
    <property type="match status" value="1"/>
</dbReference>
<feature type="transmembrane region" description="Helical" evidence="7">
    <location>
        <begin position="57"/>
        <end position="76"/>
    </location>
</feature>
<dbReference type="AlphaFoldDB" id="A0A1S3IS82"/>
<evidence type="ECO:0000256" key="6">
    <source>
        <dbReference type="ARBA" id="ARBA00023136"/>
    </source>
</evidence>
<comment type="similarity">
    <text evidence="2">Belongs to the major facilitator superfamily. Proton-dependent oligopeptide transporter (POT/PTR) (TC 2.A.17) family.</text>
</comment>
<feature type="transmembrane region" description="Helical" evidence="7">
    <location>
        <begin position="137"/>
        <end position="156"/>
    </location>
</feature>
<evidence type="ECO:0000256" key="4">
    <source>
        <dbReference type="ARBA" id="ARBA00022856"/>
    </source>
</evidence>
<dbReference type="GO" id="GO:0022857">
    <property type="term" value="F:transmembrane transporter activity"/>
    <property type="evidence" value="ECO:0007669"/>
    <property type="project" value="InterPro"/>
</dbReference>
<evidence type="ECO:0000256" key="3">
    <source>
        <dbReference type="ARBA" id="ARBA00022692"/>
    </source>
</evidence>
<evidence type="ECO:0000313" key="9">
    <source>
        <dbReference type="RefSeq" id="XP_013401062.2"/>
    </source>
</evidence>
<keyword evidence="4" id="KW-0653">Protein transport</keyword>
<dbReference type="InterPro" id="IPR000109">
    <property type="entry name" value="POT_fam"/>
</dbReference>